<dbReference type="PANTHER" id="PTHR13030">
    <property type="entry name" value="NUDIX HYDROLASE"/>
    <property type="match status" value="1"/>
</dbReference>
<accession>A0A7R9R1Y5</accession>
<evidence type="ECO:0000313" key="1">
    <source>
        <dbReference type="EMBL" id="CAD7668631.1"/>
    </source>
</evidence>
<name>A0A7R9R1Y5_9ACAR</name>
<dbReference type="InterPro" id="IPR039989">
    <property type="entry name" value="NUDT9"/>
</dbReference>
<feature type="non-terminal residue" evidence="1">
    <location>
        <position position="136"/>
    </location>
</feature>
<dbReference type="EMBL" id="CAJPVJ010060223">
    <property type="protein sequence ID" value="CAG2184080.1"/>
    <property type="molecule type" value="Genomic_DNA"/>
</dbReference>
<organism evidence="1">
    <name type="scientific">Oppiella nova</name>
    <dbReference type="NCBI Taxonomy" id="334625"/>
    <lineage>
        <taxon>Eukaryota</taxon>
        <taxon>Metazoa</taxon>
        <taxon>Ecdysozoa</taxon>
        <taxon>Arthropoda</taxon>
        <taxon>Chelicerata</taxon>
        <taxon>Arachnida</taxon>
        <taxon>Acari</taxon>
        <taxon>Acariformes</taxon>
        <taxon>Sarcoptiformes</taxon>
        <taxon>Oribatida</taxon>
        <taxon>Brachypylina</taxon>
        <taxon>Oppioidea</taxon>
        <taxon>Oppiidae</taxon>
        <taxon>Oppiella</taxon>
    </lineage>
</organism>
<dbReference type="Pfam" id="PF25969">
    <property type="entry name" value="NUDT9_N"/>
    <property type="match status" value="1"/>
</dbReference>
<protein>
    <submittedName>
        <fullName evidence="1">Uncharacterized protein</fullName>
    </submittedName>
</protein>
<evidence type="ECO:0000313" key="2">
    <source>
        <dbReference type="Proteomes" id="UP000728032"/>
    </source>
</evidence>
<feature type="non-terminal residue" evidence="1">
    <location>
        <position position="1"/>
    </location>
</feature>
<dbReference type="OrthoDB" id="6407317at2759"/>
<dbReference type="PANTHER" id="PTHR13030:SF8">
    <property type="entry name" value="ADP-RIBOSE PYROPHOSPHATASE, MITOCHONDRIAL"/>
    <property type="match status" value="1"/>
</dbReference>
<dbReference type="GO" id="GO:0047631">
    <property type="term" value="F:ADP-ribose diphosphatase activity"/>
    <property type="evidence" value="ECO:0007669"/>
    <property type="project" value="InterPro"/>
</dbReference>
<proteinExistence type="predicted"/>
<dbReference type="Proteomes" id="UP000728032">
    <property type="component" value="Unassembled WGS sequence"/>
</dbReference>
<gene>
    <name evidence="1" type="ORF">ONB1V03_LOCUS23500</name>
</gene>
<keyword evidence="2" id="KW-1185">Reference proteome</keyword>
<dbReference type="AlphaFoldDB" id="A0A7R9R1Y5"/>
<sequence length="136" mass="15121">NEDNHNVVYKLDNGIPLNPIGRTGLRGRGALPRWGPNHYVILLITRWHSLKTSGNVLEFVVEKTERRDQLSLPVRFIGGECLYLDLQSLFKTTENWTTSDEMIKFFKGAALPVPIPPSAIQSPVGEVAVDPSTGLL</sequence>
<dbReference type="EMBL" id="OC975048">
    <property type="protein sequence ID" value="CAD7668631.1"/>
    <property type="molecule type" value="Genomic_DNA"/>
</dbReference>
<reference evidence="1" key="1">
    <citation type="submission" date="2020-11" db="EMBL/GenBank/DDBJ databases">
        <authorList>
            <person name="Tran Van P."/>
        </authorList>
    </citation>
    <scope>NUCLEOTIDE SEQUENCE</scope>
</reference>